<reference evidence="2 3" key="1">
    <citation type="submission" date="2023-08" db="EMBL/GenBank/DDBJ databases">
        <authorList>
            <person name="Park J.-S."/>
        </authorList>
    </citation>
    <scope>NUCLEOTIDE SEQUENCE [LARGE SCALE GENOMIC DNA]</scope>
    <source>
        <strain evidence="2 3">2205SS18-9</strain>
    </source>
</reference>
<feature type="domain" description="RNA polymerase sigma-70 region 4" evidence="1">
    <location>
        <begin position="65"/>
        <end position="110"/>
    </location>
</feature>
<protein>
    <submittedName>
        <fullName evidence="2">Sigma factor-like helix-turn-helix DNA-binding protein</fullName>
    </submittedName>
</protein>
<dbReference type="Gene3D" id="1.10.10.10">
    <property type="entry name" value="Winged helix-like DNA-binding domain superfamily/Winged helix DNA-binding domain"/>
    <property type="match status" value="1"/>
</dbReference>
<evidence type="ECO:0000259" key="1">
    <source>
        <dbReference type="Pfam" id="PF04545"/>
    </source>
</evidence>
<dbReference type="Proteomes" id="UP001231941">
    <property type="component" value="Unassembled WGS sequence"/>
</dbReference>
<dbReference type="SUPFAM" id="SSF88659">
    <property type="entry name" value="Sigma3 and sigma4 domains of RNA polymerase sigma factors"/>
    <property type="match status" value="1"/>
</dbReference>
<keyword evidence="3" id="KW-1185">Reference proteome</keyword>
<accession>A0ABT9J258</accession>
<dbReference type="InterPro" id="IPR007630">
    <property type="entry name" value="RNA_pol_sigma70_r4"/>
</dbReference>
<gene>
    <name evidence="2" type="ORF">Q5Y73_16400</name>
</gene>
<dbReference type="InterPro" id="IPR036388">
    <property type="entry name" value="WH-like_DNA-bd_sf"/>
</dbReference>
<sequence>MKMQLLKVKKTVNKNQFRASYALNSIKGIRKLLKDQFIISNRRYKGDTKASDILLDLNMAIEQANLTKRQAETFILVYGYRQLPQQQASEILGISQKQVSTHLQGALTKITQVYKDWNYNEVEVKVCSDHHSYDHGWEGDVVESYTG</sequence>
<proteinExistence type="predicted"/>
<organism evidence="2 3">
    <name type="scientific">Chengkuizengella axinellae</name>
    <dbReference type="NCBI Taxonomy" id="3064388"/>
    <lineage>
        <taxon>Bacteria</taxon>
        <taxon>Bacillati</taxon>
        <taxon>Bacillota</taxon>
        <taxon>Bacilli</taxon>
        <taxon>Bacillales</taxon>
        <taxon>Paenibacillaceae</taxon>
        <taxon>Chengkuizengella</taxon>
    </lineage>
</organism>
<evidence type="ECO:0000313" key="2">
    <source>
        <dbReference type="EMBL" id="MDP5275692.1"/>
    </source>
</evidence>
<dbReference type="InterPro" id="IPR013324">
    <property type="entry name" value="RNA_pol_sigma_r3/r4-like"/>
</dbReference>
<evidence type="ECO:0000313" key="3">
    <source>
        <dbReference type="Proteomes" id="UP001231941"/>
    </source>
</evidence>
<dbReference type="Pfam" id="PF04545">
    <property type="entry name" value="Sigma70_r4"/>
    <property type="match status" value="1"/>
</dbReference>
<comment type="caution">
    <text evidence="2">The sequence shown here is derived from an EMBL/GenBank/DDBJ whole genome shotgun (WGS) entry which is preliminary data.</text>
</comment>
<name>A0ABT9J258_9BACL</name>
<dbReference type="EMBL" id="JAVAMP010000009">
    <property type="protein sequence ID" value="MDP5275692.1"/>
    <property type="molecule type" value="Genomic_DNA"/>
</dbReference>
<dbReference type="RefSeq" id="WP_305993002.1">
    <property type="nucleotide sequence ID" value="NZ_JAVAMP010000009.1"/>
</dbReference>